<keyword evidence="1" id="KW-1133">Transmembrane helix</keyword>
<gene>
    <name evidence="2" type="ORF">MAGMO_4076</name>
</gene>
<feature type="transmembrane region" description="Helical" evidence="1">
    <location>
        <begin position="15"/>
        <end position="33"/>
    </location>
</feature>
<protein>
    <submittedName>
        <fullName evidence="2">Uncharacterized protein</fullName>
    </submittedName>
</protein>
<organism evidence="2">
    <name type="scientific">Magnetococcus massalia (strain MO-1)</name>
    <dbReference type="NCBI Taxonomy" id="451514"/>
    <lineage>
        <taxon>Bacteria</taxon>
        <taxon>Pseudomonadati</taxon>
        <taxon>Pseudomonadota</taxon>
        <taxon>Magnetococcia</taxon>
        <taxon>Magnetococcales</taxon>
        <taxon>Magnetococcaceae</taxon>
        <taxon>Magnetococcus</taxon>
    </lineage>
</organism>
<evidence type="ECO:0000313" key="2">
    <source>
        <dbReference type="EMBL" id="CRH08204.1"/>
    </source>
</evidence>
<accession>A0A1S7LPV6</accession>
<proteinExistence type="predicted"/>
<dbReference type="AlphaFoldDB" id="A0A1S7LPV6"/>
<keyword evidence="1" id="KW-0812">Transmembrane</keyword>
<name>A0A1S7LPV6_MAGMO</name>
<sequence>MLLKQALTIWSLQPLSIRICIFTYIALEGYYFIQFQNKRVHDKNAMQPDHCVSLCTLAIANPDIS</sequence>
<dbReference type="EMBL" id="LO017727">
    <property type="protein sequence ID" value="CRH08204.1"/>
    <property type="molecule type" value="Genomic_DNA"/>
</dbReference>
<keyword evidence="1" id="KW-0472">Membrane</keyword>
<evidence type="ECO:0000256" key="1">
    <source>
        <dbReference type="SAM" id="Phobius"/>
    </source>
</evidence>
<reference evidence="2" key="1">
    <citation type="submission" date="2015-04" db="EMBL/GenBank/DDBJ databases">
        <authorList>
            <person name="Syromyatnikov M.Y."/>
            <person name="Popov V.N."/>
        </authorList>
    </citation>
    <scope>NUCLEOTIDE SEQUENCE</scope>
    <source>
        <strain evidence="2">MO-1</strain>
    </source>
</reference>